<organism evidence="1">
    <name type="scientific">Tanacetum cinerariifolium</name>
    <name type="common">Dalmatian daisy</name>
    <name type="synonym">Chrysanthemum cinerariifolium</name>
    <dbReference type="NCBI Taxonomy" id="118510"/>
    <lineage>
        <taxon>Eukaryota</taxon>
        <taxon>Viridiplantae</taxon>
        <taxon>Streptophyta</taxon>
        <taxon>Embryophyta</taxon>
        <taxon>Tracheophyta</taxon>
        <taxon>Spermatophyta</taxon>
        <taxon>Magnoliopsida</taxon>
        <taxon>eudicotyledons</taxon>
        <taxon>Gunneridae</taxon>
        <taxon>Pentapetalae</taxon>
        <taxon>asterids</taxon>
        <taxon>campanulids</taxon>
        <taxon>Asterales</taxon>
        <taxon>Asteraceae</taxon>
        <taxon>Asteroideae</taxon>
        <taxon>Anthemideae</taxon>
        <taxon>Anthemidinae</taxon>
        <taxon>Tanacetum</taxon>
    </lineage>
</organism>
<feature type="non-terminal residue" evidence="1">
    <location>
        <position position="1"/>
    </location>
</feature>
<comment type="caution">
    <text evidence="1">The sequence shown here is derived from an EMBL/GenBank/DDBJ whole genome shotgun (WGS) entry which is preliminary data.</text>
</comment>
<proteinExistence type="predicted"/>
<dbReference type="AlphaFoldDB" id="A0A699SGI1"/>
<evidence type="ECO:0000313" key="1">
    <source>
        <dbReference type="EMBL" id="GFC96771.1"/>
    </source>
</evidence>
<name>A0A699SGI1_TANCI</name>
<dbReference type="EMBL" id="BKCJ011162248">
    <property type="protein sequence ID" value="GFC96771.1"/>
    <property type="molecule type" value="Genomic_DNA"/>
</dbReference>
<protein>
    <submittedName>
        <fullName evidence="1">Uncharacterized protein</fullName>
    </submittedName>
</protein>
<reference evidence="1" key="1">
    <citation type="journal article" date="2019" name="Sci. Rep.">
        <title>Draft genome of Tanacetum cinerariifolium, the natural source of mosquito coil.</title>
        <authorList>
            <person name="Yamashiro T."/>
            <person name="Shiraishi A."/>
            <person name="Satake H."/>
            <person name="Nakayama K."/>
        </authorList>
    </citation>
    <scope>NUCLEOTIDE SEQUENCE</scope>
</reference>
<sequence>SSYARVMIELRADVELKDNIVAAMLKITGEGYYTCNIRIEYE</sequence>
<gene>
    <name evidence="1" type="ORF">Tci_868741</name>
</gene>
<accession>A0A699SGI1</accession>